<comment type="function">
    <text evidence="2">Antitoxin component of a type II toxin-antitoxin (TA) system.</text>
</comment>
<evidence type="ECO:0000313" key="4">
    <source>
        <dbReference type="Proteomes" id="UP001585080"/>
    </source>
</evidence>
<keyword evidence="4" id="KW-1185">Reference proteome</keyword>
<sequence length="60" mass="6671">MAASDEERMGVSEARANLTEVIAKVRLLGQRVVLTRRDKPQAVLVSHEFYERAKSALGES</sequence>
<accession>A0ABV5E5M0</accession>
<dbReference type="SUPFAM" id="SSF143120">
    <property type="entry name" value="YefM-like"/>
    <property type="match status" value="1"/>
</dbReference>
<comment type="similarity">
    <text evidence="1 2">Belongs to the phD/YefM antitoxin family.</text>
</comment>
<dbReference type="InterPro" id="IPR036165">
    <property type="entry name" value="YefM-like_sf"/>
</dbReference>
<dbReference type="EMBL" id="JAYMRP010000003">
    <property type="protein sequence ID" value="MFB8772138.1"/>
    <property type="molecule type" value="Genomic_DNA"/>
</dbReference>
<dbReference type="Gene3D" id="3.40.1620.10">
    <property type="entry name" value="YefM-like domain"/>
    <property type="match status" value="1"/>
</dbReference>
<protein>
    <recommendedName>
        <fullName evidence="2">Antitoxin</fullName>
    </recommendedName>
</protein>
<gene>
    <name evidence="3" type="ORF">VSS16_05235</name>
</gene>
<comment type="caution">
    <text evidence="3">The sequence shown here is derived from an EMBL/GenBank/DDBJ whole genome shotgun (WGS) entry which is preliminary data.</text>
</comment>
<name>A0ABV5E5M0_9ACTN</name>
<evidence type="ECO:0000313" key="3">
    <source>
        <dbReference type="EMBL" id="MFB8772138.1"/>
    </source>
</evidence>
<organism evidence="3 4">
    <name type="scientific">Streptomyces broussonetiae</name>
    <dbReference type="NCBI Taxonomy" id="2686304"/>
    <lineage>
        <taxon>Bacteria</taxon>
        <taxon>Bacillati</taxon>
        <taxon>Actinomycetota</taxon>
        <taxon>Actinomycetes</taxon>
        <taxon>Kitasatosporales</taxon>
        <taxon>Streptomycetaceae</taxon>
        <taxon>Streptomyces</taxon>
    </lineage>
</organism>
<dbReference type="Proteomes" id="UP001585080">
    <property type="component" value="Unassembled WGS sequence"/>
</dbReference>
<dbReference type="NCBIfam" id="TIGR01552">
    <property type="entry name" value="phd_fam"/>
    <property type="match status" value="1"/>
</dbReference>
<proteinExistence type="inferred from homology"/>
<evidence type="ECO:0000256" key="2">
    <source>
        <dbReference type="RuleBase" id="RU362080"/>
    </source>
</evidence>
<reference evidence="3 4" key="1">
    <citation type="submission" date="2024-01" db="EMBL/GenBank/DDBJ databases">
        <title>Genome mining of biosynthetic gene clusters to explore secondary metabolites of Streptomyces sp.</title>
        <authorList>
            <person name="Baig A."/>
            <person name="Ajitkumar Shintre N."/>
            <person name="Kumar H."/>
            <person name="Anbarasu A."/>
            <person name="Ramaiah S."/>
        </authorList>
    </citation>
    <scope>NUCLEOTIDE SEQUENCE [LARGE SCALE GENOMIC DNA]</scope>
    <source>
        <strain evidence="3 4">A57</strain>
    </source>
</reference>
<dbReference type="InterPro" id="IPR006442">
    <property type="entry name" value="Antitoxin_Phd/YefM"/>
</dbReference>
<evidence type="ECO:0000256" key="1">
    <source>
        <dbReference type="ARBA" id="ARBA00009981"/>
    </source>
</evidence>
<dbReference type="RefSeq" id="WP_376731119.1">
    <property type="nucleotide sequence ID" value="NZ_JAYMRP010000003.1"/>
</dbReference>
<dbReference type="Pfam" id="PF02604">
    <property type="entry name" value="PhdYeFM_antitox"/>
    <property type="match status" value="1"/>
</dbReference>